<keyword evidence="2" id="KW-0255">Endonuclease</keyword>
<keyword evidence="2" id="KW-0378">Hydrolase</keyword>
<dbReference type="GO" id="GO:0004519">
    <property type="term" value="F:endonuclease activity"/>
    <property type="evidence" value="ECO:0007669"/>
    <property type="project" value="UniProtKB-KW"/>
</dbReference>
<evidence type="ECO:0000313" key="3">
    <source>
        <dbReference type="Proteomes" id="UP000317484"/>
    </source>
</evidence>
<evidence type="ECO:0000313" key="2">
    <source>
        <dbReference type="EMBL" id="SMO99729.1"/>
    </source>
</evidence>
<keyword evidence="2" id="KW-0540">Nuclease</keyword>
<organism evidence="2 3">
    <name type="scientific">Geodermatophilus aquaeductus</name>
    <dbReference type="NCBI Taxonomy" id="1564161"/>
    <lineage>
        <taxon>Bacteria</taxon>
        <taxon>Bacillati</taxon>
        <taxon>Actinomycetota</taxon>
        <taxon>Actinomycetes</taxon>
        <taxon>Geodermatophilales</taxon>
        <taxon>Geodermatophilaceae</taxon>
        <taxon>Geodermatophilus</taxon>
    </lineage>
</organism>
<dbReference type="Proteomes" id="UP000317484">
    <property type="component" value="Unassembled WGS sequence"/>
</dbReference>
<sequence>MRWLGFNQVGVTPVGADEGIDVYSVEAIAQVKMEGVPTGRPVIQNAYGVAAAEGKTALVFSLGGYVHTAIDWANKVGVPLFQFDLQGTPEPVNAAARHLFKG</sequence>
<feature type="domain" description="Restriction endonuclease type IV Mrr" evidence="1">
    <location>
        <begin position="3"/>
        <end position="81"/>
    </location>
</feature>
<name>A0A521FU54_9ACTN</name>
<gene>
    <name evidence="2" type="ORF">SAMN06273567_11857</name>
</gene>
<dbReference type="Pfam" id="PF04471">
    <property type="entry name" value="Mrr_cat"/>
    <property type="match status" value="1"/>
</dbReference>
<dbReference type="GO" id="GO:0003677">
    <property type="term" value="F:DNA binding"/>
    <property type="evidence" value="ECO:0007669"/>
    <property type="project" value="InterPro"/>
</dbReference>
<keyword evidence="3" id="KW-1185">Reference proteome</keyword>
<dbReference type="EMBL" id="FXTJ01000018">
    <property type="protein sequence ID" value="SMO99729.1"/>
    <property type="molecule type" value="Genomic_DNA"/>
</dbReference>
<accession>A0A521FU54</accession>
<proteinExistence type="predicted"/>
<dbReference type="GO" id="GO:0009307">
    <property type="term" value="P:DNA restriction-modification system"/>
    <property type="evidence" value="ECO:0007669"/>
    <property type="project" value="InterPro"/>
</dbReference>
<reference evidence="2 3" key="1">
    <citation type="submission" date="2017-05" db="EMBL/GenBank/DDBJ databases">
        <authorList>
            <person name="Varghese N."/>
            <person name="Submissions S."/>
        </authorList>
    </citation>
    <scope>NUCLEOTIDE SEQUENCE [LARGE SCALE GENOMIC DNA]</scope>
    <source>
        <strain evidence="2 3">DSM 46834</strain>
    </source>
</reference>
<protein>
    <submittedName>
        <fullName evidence="2">Restriction endonuclease</fullName>
    </submittedName>
</protein>
<evidence type="ECO:0000259" key="1">
    <source>
        <dbReference type="Pfam" id="PF04471"/>
    </source>
</evidence>
<dbReference type="InterPro" id="IPR007560">
    <property type="entry name" value="Restrct_endonuc_IV_Mrr"/>
</dbReference>
<dbReference type="AlphaFoldDB" id="A0A521FU54"/>